<reference evidence="4" key="1">
    <citation type="journal article" date="2005" name="Nature">
        <title>The map-based sequence of the rice genome.</title>
        <authorList>
            <consortium name="International rice genome sequencing project (IRGSP)"/>
            <person name="Matsumoto T."/>
            <person name="Wu J."/>
            <person name="Kanamori H."/>
            <person name="Katayose Y."/>
            <person name="Fujisawa M."/>
            <person name="Namiki N."/>
            <person name="Mizuno H."/>
            <person name="Yamamoto K."/>
            <person name="Antonio B.A."/>
            <person name="Baba T."/>
            <person name="Sakata K."/>
            <person name="Nagamura Y."/>
            <person name="Aoki H."/>
            <person name="Arikawa K."/>
            <person name="Arita K."/>
            <person name="Bito T."/>
            <person name="Chiden Y."/>
            <person name="Fujitsuka N."/>
            <person name="Fukunaka R."/>
            <person name="Hamada M."/>
            <person name="Harada C."/>
            <person name="Hayashi A."/>
            <person name="Hijishita S."/>
            <person name="Honda M."/>
            <person name="Hosokawa S."/>
            <person name="Ichikawa Y."/>
            <person name="Idonuma A."/>
            <person name="Iijima M."/>
            <person name="Ikeda M."/>
            <person name="Ikeno M."/>
            <person name="Ito K."/>
            <person name="Ito S."/>
            <person name="Ito T."/>
            <person name="Ito Y."/>
            <person name="Ito Y."/>
            <person name="Iwabuchi A."/>
            <person name="Kamiya K."/>
            <person name="Karasawa W."/>
            <person name="Kurita K."/>
            <person name="Katagiri S."/>
            <person name="Kikuta A."/>
            <person name="Kobayashi H."/>
            <person name="Kobayashi N."/>
            <person name="Machita K."/>
            <person name="Maehara T."/>
            <person name="Masukawa M."/>
            <person name="Mizubayashi T."/>
            <person name="Mukai Y."/>
            <person name="Nagasaki H."/>
            <person name="Nagata Y."/>
            <person name="Naito S."/>
            <person name="Nakashima M."/>
            <person name="Nakama Y."/>
            <person name="Nakamichi Y."/>
            <person name="Nakamura M."/>
            <person name="Meguro A."/>
            <person name="Negishi M."/>
            <person name="Ohta I."/>
            <person name="Ohta T."/>
            <person name="Okamoto M."/>
            <person name="Ono N."/>
            <person name="Saji S."/>
            <person name="Sakaguchi M."/>
            <person name="Sakai K."/>
            <person name="Shibata M."/>
            <person name="Shimokawa T."/>
            <person name="Song J."/>
            <person name="Takazaki Y."/>
            <person name="Terasawa K."/>
            <person name="Tsugane M."/>
            <person name="Tsuji K."/>
            <person name="Ueda S."/>
            <person name="Waki K."/>
            <person name="Yamagata H."/>
            <person name="Yamamoto M."/>
            <person name="Yamamoto S."/>
            <person name="Yamane H."/>
            <person name="Yoshiki S."/>
            <person name="Yoshihara R."/>
            <person name="Yukawa K."/>
            <person name="Zhong H."/>
            <person name="Yano M."/>
            <person name="Yuan Q."/>
            <person name="Ouyang S."/>
            <person name="Liu J."/>
            <person name="Jones K.M."/>
            <person name="Gansberger K."/>
            <person name="Moffat K."/>
            <person name="Hill J."/>
            <person name="Bera J."/>
            <person name="Fadrosh D."/>
            <person name="Jin S."/>
            <person name="Johri S."/>
            <person name="Kim M."/>
            <person name="Overton L."/>
            <person name="Reardon M."/>
            <person name="Tsitrin T."/>
            <person name="Vuong H."/>
            <person name="Weaver B."/>
            <person name="Ciecko A."/>
            <person name="Tallon L."/>
            <person name="Jackson J."/>
            <person name="Pai G."/>
            <person name="Aken S.V."/>
            <person name="Utterback T."/>
            <person name="Reidmuller S."/>
            <person name="Feldblyum T."/>
            <person name="Hsiao J."/>
            <person name="Zismann V."/>
            <person name="Iobst S."/>
            <person name="de Vazeille A.R."/>
            <person name="Buell C.R."/>
            <person name="Ying K."/>
            <person name="Li Y."/>
            <person name="Lu T."/>
            <person name="Huang Y."/>
            <person name="Zhao Q."/>
            <person name="Feng Q."/>
            <person name="Zhang L."/>
            <person name="Zhu J."/>
            <person name="Weng Q."/>
            <person name="Mu J."/>
            <person name="Lu Y."/>
            <person name="Fan D."/>
            <person name="Liu Y."/>
            <person name="Guan J."/>
            <person name="Zhang Y."/>
            <person name="Yu S."/>
            <person name="Liu X."/>
            <person name="Zhang Y."/>
            <person name="Hong G."/>
            <person name="Han B."/>
            <person name="Choisne N."/>
            <person name="Demange N."/>
            <person name="Orjeda G."/>
            <person name="Samain S."/>
            <person name="Cattolico L."/>
            <person name="Pelletier E."/>
            <person name="Couloux A."/>
            <person name="Segurens B."/>
            <person name="Wincker P."/>
            <person name="D'Hont A."/>
            <person name="Scarpelli C."/>
            <person name="Weissenbach J."/>
            <person name="Salanoubat M."/>
            <person name="Quetier F."/>
            <person name="Yu Y."/>
            <person name="Kim H.R."/>
            <person name="Rambo T."/>
            <person name="Currie J."/>
            <person name="Collura K."/>
            <person name="Luo M."/>
            <person name="Yang T."/>
            <person name="Ammiraju J.S.S."/>
            <person name="Engler F."/>
            <person name="Soderlund C."/>
            <person name="Wing R.A."/>
            <person name="Palmer L.E."/>
            <person name="de la Bastide M."/>
            <person name="Spiegel L."/>
            <person name="Nascimento L."/>
            <person name="Zutavern T."/>
            <person name="O'Shaughnessy A."/>
            <person name="Dike S."/>
            <person name="Dedhia N."/>
            <person name="Preston R."/>
            <person name="Balija V."/>
            <person name="McCombie W.R."/>
            <person name="Chow T."/>
            <person name="Chen H."/>
            <person name="Chung M."/>
            <person name="Chen C."/>
            <person name="Shaw J."/>
            <person name="Wu H."/>
            <person name="Hsiao K."/>
            <person name="Chao Y."/>
            <person name="Chu M."/>
            <person name="Cheng C."/>
            <person name="Hour A."/>
            <person name="Lee P."/>
            <person name="Lin S."/>
            <person name="Lin Y."/>
            <person name="Liou J."/>
            <person name="Liu S."/>
            <person name="Hsing Y."/>
            <person name="Raghuvanshi S."/>
            <person name="Mohanty A."/>
            <person name="Bharti A.K."/>
            <person name="Gaur A."/>
            <person name="Gupta V."/>
            <person name="Kumar D."/>
            <person name="Ravi V."/>
            <person name="Vij S."/>
            <person name="Kapur A."/>
            <person name="Khurana P."/>
            <person name="Khurana P."/>
            <person name="Khurana J.P."/>
            <person name="Tyagi A.K."/>
            <person name="Gaikwad K."/>
            <person name="Singh A."/>
            <person name="Dalal V."/>
            <person name="Srivastava S."/>
            <person name="Dixit A."/>
            <person name="Pal A.K."/>
            <person name="Ghazi I.A."/>
            <person name="Yadav M."/>
            <person name="Pandit A."/>
            <person name="Bhargava A."/>
            <person name="Sureshbabu K."/>
            <person name="Batra K."/>
            <person name="Sharma T.R."/>
            <person name="Mohapatra T."/>
            <person name="Singh N.K."/>
            <person name="Messing J."/>
            <person name="Nelson A.B."/>
            <person name="Fuks G."/>
            <person name="Kavchok S."/>
            <person name="Keizer G."/>
            <person name="Linton E."/>
            <person name="Llaca V."/>
            <person name="Song R."/>
            <person name="Tanyolac B."/>
            <person name="Young S."/>
            <person name="Ho-Il K."/>
            <person name="Hahn J.H."/>
            <person name="Sangsakoo G."/>
            <person name="Vanavichit A."/>
            <person name="de Mattos Luiz.A.T."/>
            <person name="Zimmer P.D."/>
            <person name="Malone G."/>
            <person name="Dellagostin O."/>
            <person name="de Oliveira A.C."/>
            <person name="Bevan M."/>
            <person name="Bancroft I."/>
            <person name="Minx P."/>
            <person name="Cordum H."/>
            <person name="Wilson R."/>
            <person name="Cheng Z."/>
            <person name="Jin W."/>
            <person name="Jiang J."/>
            <person name="Leong S.A."/>
            <person name="Iwama H."/>
            <person name="Gojobori T."/>
            <person name="Itoh T."/>
            <person name="Niimura Y."/>
            <person name="Fujii Y."/>
            <person name="Habara T."/>
            <person name="Sakai H."/>
            <person name="Sato Y."/>
            <person name="Wilson G."/>
            <person name="Kumar K."/>
            <person name="McCouch S."/>
            <person name="Juretic N."/>
            <person name="Hoen D."/>
            <person name="Wright S."/>
            <person name="Bruskiewich R."/>
            <person name="Bureau T."/>
            <person name="Miyao A."/>
            <person name="Hirochika H."/>
            <person name="Nishikawa T."/>
            <person name="Kadowaki K."/>
            <person name="Sugiura M."/>
            <person name="Burr B."/>
            <person name="Sasaki T."/>
        </authorList>
    </citation>
    <scope>NUCLEOTIDE SEQUENCE [LARGE SCALE GENOMIC DNA]</scope>
    <source>
        <strain evidence="4">cv. Nipponbare</strain>
    </source>
</reference>
<dbReference type="Pfam" id="PF23247">
    <property type="entry name" value="LRR_RPS2"/>
    <property type="match status" value="1"/>
</dbReference>
<sequence length="1157" mass="130038">MQQPSSTPTQPHASRKQQSVSSDVHTEPSTSTSIQQPCLGSVHVNLFHGWKLLRAHALRTRESIQWQCSGSVQWTRIVAGSIDEAAKKIIDFLDDTSNNRSTVIYFEACRGLGSSAVLKEVAKRLRSSSPEKLKLKLRLDKIIHVDCSLWQSKRALQKAIAQELELPRSVMAMFDQRDKEDDLDGVDHGARGVIPHIDVQECGVPINMGLSGKRVLWTSQVRFGPWMITGDVHMVAGPSDVAMFADPMDDQPLLHEEAEEVARSTGVPKPGMSPEIVKECIMYYKVVRLLDGNHGIDWATHAANYWVCSGIIRSVGNTSAWEIAQALHTNLRLDWDDSLNNNKEKLDPLQVPCDSVKASFFWATSHSNKEATTSCKESLEARMFQHSSVDRLRVINLSQCTFSFTSPPFLGCSSLRFLLLDRCKDKDKLCSGSSPNSTSAGDTEKETSISSGACFQKLWVLDLSYTDWYWLLSVEAQDLMVELRELNVKGVKHWSISHLLRDDNNSSTGVGSSTKPLGLLNLVKLQVATEPITEVQHQSQVLQQDQVAVTLFPNLSSCKIIKTIILDGCFELTRIDPHDLPPSLESFSFSSSSNDNDVDVTAKIESISFRGCTQLKSVLLRGVFERLKQLDVSGTCIKTLDLRSMRGNWSLKELLLLGCKELRAILWPKQDVSLEVLHIDTSSTELGHATGVVESSSFSPVEFKWYISVRDRRLLRSLNDTKYPLDAPCIEISSPPASVATATTDSSELGGTISKRRPIAISRAEQRWLMSTKSRRPTADHKKLYADVDSTIQHLQLQATMNGNWMWPCKSEGSTSHYISLQDDKRMQTKPLSSPSLPGSICERASGLHVHDSLSVASITSHSNEARRWYNLEWCRVERCPNIEGVVFTPPSTGSNSIFWYLKTFWASQLARARHIWDWSTTGQIHFEPADSSFWLKVLHLNCCPRLIYVLPLYDNSPSYAYCALETLEIVCCGDLKDVFRVDDNNQELLKTIKFQELKHIHLHELPSLQRICGHRIVAPKLETIKIRGCWSLTRLPAVGLDSTRKPKVDCEKEWWDGLQWDGLENGHHPSLYVPTHSRYYKKKLPRGSMLSDMILCFEVKPSAILQWRVACSKIWGVSQETLDLAREAISYTSRSSRSRSLATCRLHPAFSFISDG</sequence>
<organism evidence="3 4">
    <name type="scientific">Oryza sativa subsp. japonica</name>
    <name type="common">Rice</name>
    <dbReference type="NCBI Taxonomy" id="39947"/>
    <lineage>
        <taxon>Eukaryota</taxon>
        <taxon>Viridiplantae</taxon>
        <taxon>Streptophyta</taxon>
        <taxon>Embryophyta</taxon>
        <taxon>Tracheophyta</taxon>
        <taxon>Spermatophyta</taxon>
        <taxon>Magnoliopsida</taxon>
        <taxon>Liliopsida</taxon>
        <taxon>Poales</taxon>
        <taxon>Poaceae</taxon>
        <taxon>BOP clade</taxon>
        <taxon>Oryzoideae</taxon>
        <taxon>Oryzeae</taxon>
        <taxon>Oryzinae</taxon>
        <taxon>Oryza</taxon>
        <taxon>Oryza sativa</taxon>
    </lineage>
</organism>
<evidence type="ECO:0000313" key="4">
    <source>
        <dbReference type="Proteomes" id="UP000000763"/>
    </source>
</evidence>
<dbReference type="AlphaFoldDB" id="Q7XXK8"/>
<feature type="region of interest" description="Disordered" evidence="1">
    <location>
        <begin position="1"/>
        <end position="34"/>
    </location>
</feature>
<accession>Q7XXK8</accession>
<proteinExistence type="predicted"/>
<reference evidence="4" key="2">
    <citation type="journal article" date="2008" name="Nucleic Acids Res.">
        <title>The rice annotation project database (RAP-DB): 2008 update.</title>
        <authorList>
            <consortium name="The rice annotation project (RAP)"/>
        </authorList>
    </citation>
    <scope>GENOME REANNOTATION</scope>
    <source>
        <strain evidence="4">cv. Nipponbare</strain>
    </source>
</reference>
<dbReference type="PANTHER" id="PTHR33463">
    <property type="entry name" value="NB-ARC DOMAIN-CONTAINING PROTEIN-RELATED"/>
    <property type="match status" value="1"/>
</dbReference>
<feature type="domain" description="Disease resistance protein At4g27190-like leucine-rich repeats" evidence="2">
    <location>
        <begin position="936"/>
        <end position="1036"/>
    </location>
</feature>
<dbReference type="InterPro" id="IPR050905">
    <property type="entry name" value="Plant_NBS-LRR"/>
</dbReference>
<gene>
    <name evidence="3" type="primary">OSJNBa0073L13.12</name>
</gene>
<dbReference type="Gene3D" id="3.80.10.10">
    <property type="entry name" value="Ribonuclease Inhibitor"/>
    <property type="match status" value="1"/>
</dbReference>
<dbReference type="EMBL" id="AL606992">
    <property type="protein sequence ID" value="CAD39295.2"/>
    <property type="molecule type" value="Genomic_DNA"/>
</dbReference>
<evidence type="ECO:0000259" key="2">
    <source>
        <dbReference type="Pfam" id="PF23247"/>
    </source>
</evidence>
<name>Q7XXK8_ORYSJ</name>
<evidence type="ECO:0000313" key="3">
    <source>
        <dbReference type="EMBL" id="CAD39295.2"/>
    </source>
</evidence>
<dbReference type="Proteomes" id="UP000000763">
    <property type="component" value="Chromosome 4"/>
</dbReference>
<dbReference type="InterPro" id="IPR057135">
    <property type="entry name" value="At4g27190-like_LRR"/>
</dbReference>
<dbReference type="HOGENOM" id="CLU_007112_0_0_1"/>
<dbReference type="SUPFAM" id="SSF52047">
    <property type="entry name" value="RNI-like"/>
    <property type="match status" value="1"/>
</dbReference>
<dbReference type="InterPro" id="IPR032675">
    <property type="entry name" value="LRR_dom_sf"/>
</dbReference>
<evidence type="ECO:0000256" key="1">
    <source>
        <dbReference type="SAM" id="MobiDB-lite"/>
    </source>
</evidence>
<dbReference type="Gramene" id="Os04t0115650-01">
    <property type="protein sequence ID" value="Os04t0115650-01"/>
    <property type="gene ID" value="Os04g0115650"/>
</dbReference>
<dbReference type="PANTHER" id="PTHR33463:SF67">
    <property type="entry name" value="OS04G0115650 PROTEIN"/>
    <property type="match status" value="1"/>
</dbReference>
<protein>
    <submittedName>
        <fullName evidence="3">OSJNBa0073L13.12 protein</fullName>
    </submittedName>
</protein>